<accession>C5ZZB5</accession>
<evidence type="ECO:0000259" key="2">
    <source>
        <dbReference type="Pfam" id="PF00534"/>
    </source>
</evidence>
<dbReference type="PANTHER" id="PTHR46660:SF2">
    <property type="entry name" value="GLYCOSYLTRANSFERASE 1 DOMAIN-CONTAINING PROTEIN 1"/>
    <property type="match status" value="1"/>
</dbReference>
<gene>
    <name evidence="3" type="ORF">HCAN_0658</name>
</gene>
<dbReference type="Gene3D" id="3.40.50.2000">
    <property type="entry name" value="Glycogen Phosphorylase B"/>
    <property type="match status" value="2"/>
</dbReference>
<dbReference type="STRING" id="537970.HCAN_0658"/>
<dbReference type="AlphaFoldDB" id="C5ZZB5"/>
<keyword evidence="1" id="KW-1133">Transmembrane helix</keyword>
<name>C5ZZB5_9HELI</name>
<feature type="domain" description="Glycosyl transferase family 1" evidence="2">
    <location>
        <begin position="197"/>
        <end position="326"/>
    </location>
</feature>
<organism evidence="3 4">
    <name type="scientific">Helicobacter canadensis MIT 98-5491</name>
    <dbReference type="NCBI Taxonomy" id="537970"/>
    <lineage>
        <taxon>Bacteria</taxon>
        <taxon>Pseudomonadati</taxon>
        <taxon>Campylobacterota</taxon>
        <taxon>Epsilonproteobacteria</taxon>
        <taxon>Campylobacterales</taxon>
        <taxon>Helicobacteraceae</taxon>
        <taxon>Helicobacter</taxon>
    </lineage>
</organism>
<dbReference type="PANTHER" id="PTHR46660">
    <property type="match status" value="1"/>
</dbReference>
<sequence>MKKVRENILILADLSSPLMKPRIMMLKDLPYDKYILHNANNIRLDEATLSDYTGFNVLQHPRIISLRMRYLYSFFYTLFLLLRLKPKLIVVHWASRLYQNLLLALWGKRVIVHTMGGDINKEEDCYGKKKFFTGILLKNARIITGKTYVMKEISMSSFPFLNQDKIKILSWGVEDRFFEKLDSSQKKSEKMRLLGKNYQNVFFSIRTFKRIHFQKEIIKVFLENYKNDNDTCLIVSLLAQEKKYYDECDREINFKENSNIIFVEINHKDMHKYLQISNAIISLKLFDGISQSIMEALCAEVFVIASDIKNHAMILSHQKNAYLINDFSELREAFLYCLMHKFKKIESPMLNANSQKQYYLQILKENFDV</sequence>
<protein>
    <recommendedName>
        <fullName evidence="2">Glycosyl transferase family 1 domain-containing protein</fullName>
    </recommendedName>
</protein>
<dbReference type="GO" id="GO:0016757">
    <property type="term" value="F:glycosyltransferase activity"/>
    <property type="evidence" value="ECO:0007669"/>
    <property type="project" value="InterPro"/>
</dbReference>
<evidence type="ECO:0000313" key="4">
    <source>
        <dbReference type="Proteomes" id="UP000007032"/>
    </source>
</evidence>
<dbReference type="HOGENOM" id="CLU_749581_0_0_7"/>
<feature type="transmembrane region" description="Helical" evidence="1">
    <location>
        <begin position="70"/>
        <end position="94"/>
    </location>
</feature>
<proteinExistence type="predicted"/>
<reference evidence="3 4" key="1">
    <citation type="journal article" date="2009" name="J. Bacteriol.">
        <title>Genome sequence of the emerging pathogen Helicobacter canadensis.</title>
        <authorList>
            <person name="Loman N.J."/>
            <person name="Snyder L.A."/>
            <person name="Linton J.D."/>
            <person name="Langdon R."/>
            <person name="Lawson A.J."/>
            <person name="Weinstock G.M."/>
            <person name="Wren B.W."/>
            <person name="Pallen M.J."/>
        </authorList>
    </citation>
    <scope>NUCLEOTIDE SEQUENCE [LARGE SCALE GENOMIC DNA]</scope>
    <source>
        <strain evidence="3 4">MIT 98-5491</strain>
    </source>
</reference>
<dbReference type="OrthoDB" id="5322240at2"/>
<dbReference type="Pfam" id="PF00534">
    <property type="entry name" value="Glycos_transf_1"/>
    <property type="match status" value="1"/>
</dbReference>
<dbReference type="InterPro" id="IPR001296">
    <property type="entry name" value="Glyco_trans_1"/>
</dbReference>
<dbReference type="Proteomes" id="UP000007032">
    <property type="component" value="Chromosome"/>
</dbReference>
<dbReference type="RefSeq" id="WP_006655354.1">
    <property type="nucleotide sequence ID" value="NZ_CM000776.2"/>
</dbReference>
<dbReference type="SUPFAM" id="SSF53756">
    <property type="entry name" value="UDP-Glycosyltransferase/glycogen phosphorylase"/>
    <property type="match status" value="1"/>
</dbReference>
<keyword evidence="1" id="KW-0812">Transmembrane</keyword>
<keyword evidence="4" id="KW-1185">Reference proteome</keyword>
<evidence type="ECO:0000256" key="1">
    <source>
        <dbReference type="SAM" id="Phobius"/>
    </source>
</evidence>
<keyword evidence="1" id="KW-0472">Membrane</keyword>
<dbReference type="EMBL" id="CM000776">
    <property type="protein sequence ID" value="EES89373.1"/>
    <property type="molecule type" value="Genomic_DNA"/>
</dbReference>
<dbReference type="eggNOG" id="COG0438">
    <property type="taxonomic scope" value="Bacteria"/>
</dbReference>
<evidence type="ECO:0000313" key="3">
    <source>
        <dbReference type="EMBL" id="EES89373.1"/>
    </source>
</evidence>
<dbReference type="InterPro" id="IPR052622">
    <property type="entry name" value="Glycosyltransferase_G1"/>
</dbReference>